<dbReference type="InterPro" id="IPR024459">
    <property type="entry name" value="Acb1-like_N"/>
</dbReference>
<dbReference type="AlphaFoldDB" id="A0A1J5RZ56"/>
<gene>
    <name evidence="2" type="ORF">GALL_207610</name>
</gene>
<dbReference type="Pfam" id="PF06381">
    <property type="entry name" value="Phage_portal_3"/>
    <property type="match status" value="1"/>
</dbReference>
<name>A0A1J5RZ56_9ZZZZ</name>
<comment type="caution">
    <text evidence="2">The sequence shown here is derived from an EMBL/GenBank/DDBJ whole genome shotgun (WGS) entry which is preliminary data.</text>
</comment>
<reference evidence="2" key="1">
    <citation type="submission" date="2016-10" db="EMBL/GenBank/DDBJ databases">
        <title>Sequence of Gallionella enrichment culture.</title>
        <authorList>
            <person name="Poehlein A."/>
            <person name="Muehling M."/>
            <person name="Daniel R."/>
        </authorList>
    </citation>
    <scope>NUCLEOTIDE SEQUENCE</scope>
</reference>
<feature type="domain" description="Anti-CBASS protein Acb1-like N-terminal" evidence="1">
    <location>
        <begin position="89"/>
        <end position="435"/>
    </location>
</feature>
<dbReference type="EMBL" id="MLJW01000136">
    <property type="protein sequence ID" value="OIQ97207.1"/>
    <property type="molecule type" value="Genomic_DNA"/>
</dbReference>
<evidence type="ECO:0000313" key="2">
    <source>
        <dbReference type="EMBL" id="OIQ97207.1"/>
    </source>
</evidence>
<organism evidence="2">
    <name type="scientific">mine drainage metagenome</name>
    <dbReference type="NCBI Taxonomy" id="410659"/>
    <lineage>
        <taxon>unclassified sequences</taxon>
        <taxon>metagenomes</taxon>
        <taxon>ecological metagenomes</taxon>
    </lineage>
</organism>
<evidence type="ECO:0000259" key="1">
    <source>
        <dbReference type="Pfam" id="PF06381"/>
    </source>
</evidence>
<accession>A0A1J5RZ56</accession>
<sequence>MRLFFRPRSGVAAPVGLPSRPGLAVREVAPPPVPRPRPLALPRSSERVIPAAVKLAVDADMAALYQGQTWSGGAGFPGYAALAELCQCPEYRRPAEIMASEMTRKWLRLVAIGDSDAGAKAEKVRALTAAFQRLKVREVFRQAAEQDGFFGRSQIFLELDGGRTPPEELDKPLLETPAKLGKGITALRVIEPLWTYPAGYNAADPLRDDYFQPDCWYVQGRKVHASRLLTLVSRPVPDLLKPAYCFGGLSLSQMMKPYVDNWLHTRQSVADSVYNFSTSVLKTNMAGILEGGAATALWQRVKLFTQMRGNRGLMVLDKDSEEFAAVTTPLSGLRDLQAQAQEHMAAVTGIPLVKLLGITPSGLNASSAGEMRAFYDWVEACQERLFAPLLQRLLRLLQLSLFGAVDPGITWRWESLWSLDEAELAAARKTEAETAALYVGQGVLSAAEVRAGLVGREGSPYAALDLE</sequence>
<proteinExistence type="predicted"/>
<protein>
    <recommendedName>
        <fullName evidence="1">Anti-CBASS protein Acb1-like N-terminal domain-containing protein</fullName>
    </recommendedName>
</protein>